<feature type="signal peptide" evidence="1">
    <location>
        <begin position="1"/>
        <end position="20"/>
    </location>
</feature>
<evidence type="ECO:0000313" key="2">
    <source>
        <dbReference type="EMBL" id="GLR16548.1"/>
    </source>
</evidence>
<dbReference type="RefSeq" id="WP_235295276.1">
    <property type="nucleotide sequence ID" value="NZ_BSOH01000006.1"/>
</dbReference>
<evidence type="ECO:0000313" key="3">
    <source>
        <dbReference type="Proteomes" id="UP001156666"/>
    </source>
</evidence>
<sequence length="533" mass="59730">MKSGIVIFCLLLICSLGLNAQYNTSTYLYDTISSGPFIEQEGKGYNFYFLTEGKGTMVSTRGLVTNPSMTYENFNHYHIQSTGEVDSIFSIAVRADVNHHYTMYQRGAPKMLQFRVGTSNDPSFEKIKSKYPILGSLYNNDESLEINTIDIANNASVKYNLTNYTYEQGKVAKREAKSIVELEEGYVVKDQLTVSTIAEPISIITTSKVIEGNKEEKFNDLKEFRFLTLDKSGKVTAQEDIVFDRAYLTDNSGLIHNLSGKLSGFYITLIEAGGTGDYKKANEDYNSAVRKLLIFDEAGKYQKEVMLSLPFAPKAKEIDDQKIIKVVEKDDSHIVLLKTKGNKKKKIGEGIYTYLAKDNEAQEINFQKDIDLEIVQELRNKTEAMTSVSDRYDYAVKLENGKVAMIASEFGNDLKMIVLDANGNLINTGTIYLANNVVGSSAKLTFEHLDQNKLLIVSRVADKKSVKTSYSIFNGDDGTIRTIQPEQKLMKINSYRNGEDIIVYGSSIEDEKEIHFVLEKLASKEAGLTMGTN</sequence>
<comment type="caution">
    <text evidence="2">The sequence shown here is derived from an EMBL/GenBank/DDBJ whole genome shotgun (WGS) entry which is preliminary data.</text>
</comment>
<dbReference type="Proteomes" id="UP001156666">
    <property type="component" value="Unassembled WGS sequence"/>
</dbReference>
<keyword evidence="3" id="KW-1185">Reference proteome</keyword>
<gene>
    <name evidence="2" type="ORF">GCM10007940_11630</name>
</gene>
<reference evidence="2" key="1">
    <citation type="journal article" date="2014" name="Int. J. Syst. Evol. Microbiol.">
        <title>Complete genome sequence of Corynebacterium casei LMG S-19264T (=DSM 44701T), isolated from a smear-ripened cheese.</title>
        <authorList>
            <consortium name="US DOE Joint Genome Institute (JGI-PGF)"/>
            <person name="Walter F."/>
            <person name="Albersmeier A."/>
            <person name="Kalinowski J."/>
            <person name="Ruckert C."/>
        </authorList>
    </citation>
    <scope>NUCLEOTIDE SEQUENCE</scope>
    <source>
        <strain evidence="2">NBRC 108769</strain>
    </source>
</reference>
<feature type="chain" id="PRO_5041340735" evidence="1">
    <location>
        <begin position="21"/>
        <end position="533"/>
    </location>
</feature>
<name>A0AA37SPX4_9BACT</name>
<proteinExistence type="predicted"/>
<reference evidence="2" key="2">
    <citation type="submission" date="2023-01" db="EMBL/GenBank/DDBJ databases">
        <title>Draft genome sequence of Portibacter lacus strain NBRC 108769.</title>
        <authorList>
            <person name="Sun Q."/>
            <person name="Mori K."/>
        </authorList>
    </citation>
    <scope>NUCLEOTIDE SEQUENCE</scope>
    <source>
        <strain evidence="2">NBRC 108769</strain>
    </source>
</reference>
<protein>
    <submittedName>
        <fullName evidence="2">Uncharacterized protein</fullName>
    </submittedName>
</protein>
<dbReference type="AlphaFoldDB" id="A0AA37SPX4"/>
<organism evidence="2 3">
    <name type="scientific">Portibacter lacus</name>
    <dbReference type="NCBI Taxonomy" id="1099794"/>
    <lineage>
        <taxon>Bacteria</taxon>
        <taxon>Pseudomonadati</taxon>
        <taxon>Bacteroidota</taxon>
        <taxon>Saprospiria</taxon>
        <taxon>Saprospirales</taxon>
        <taxon>Haliscomenobacteraceae</taxon>
        <taxon>Portibacter</taxon>
    </lineage>
</organism>
<keyword evidence="1" id="KW-0732">Signal</keyword>
<accession>A0AA37SPX4</accession>
<dbReference type="EMBL" id="BSOH01000006">
    <property type="protein sequence ID" value="GLR16548.1"/>
    <property type="molecule type" value="Genomic_DNA"/>
</dbReference>
<evidence type="ECO:0000256" key="1">
    <source>
        <dbReference type="SAM" id="SignalP"/>
    </source>
</evidence>